<keyword evidence="2" id="KW-1185">Reference proteome</keyword>
<proteinExistence type="predicted"/>
<dbReference type="Proteomes" id="UP000516173">
    <property type="component" value="Chromosome"/>
</dbReference>
<gene>
    <name evidence="1" type="ORF">NWFMUON74_14620</name>
</gene>
<dbReference type="GeneID" id="80346053"/>
<reference evidence="1 2" key="1">
    <citation type="submission" date="2020-08" db="EMBL/GenBank/DDBJ databases">
        <title>Genome Sequencing of Nocardia wallacei strain FMUON74 and assembly.</title>
        <authorList>
            <person name="Toyokawa M."/>
            <person name="Uesaka K."/>
        </authorList>
    </citation>
    <scope>NUCLEOTIDE SEQUENCE [LARGE SCALE GENOMIC DNA]</scope>
    <source>
        <strain evidence="1 2">FMUON74</strain>
    </source>
</reference>
<evidence type="ECO:0000313" key="2">
    <source>
        <dbReference type="Proteomes" id="UP000516173"/>
    </source>
</evidence>
<dbReference type="AlphaFoldDB" id="A0A7G1KFG5"/>
<dbReference type="EMBL" id="AP023396">
    <property type="protein sequence ID" value="BCK53690.1"/>
    <property type="molecule type" value="Genomic_DNA"/>
</dbReference>
<sequence>MLVISVQAILEEASSIGRFDSGNIKQLPSLLEAENLRRFRQAYSTVCFLAFDAVADRAVADYVQGSTLADDSGPNILVMFTWHRPAPIVVPVSGADAGQVGEIHRGVNPSYDLLRTLFDGGKRVPRPPGLVVFGDFTESTDGVYLSLHQETTDEVRTHLRSVFADIEEIAEQTKPRKFLDALGVHWTHVGLEYDRTSARPIREWLLKGFQVARRNGGDIVGVVGGLGVLG</sequence>
<protein>
    <submittedName>
        <fullName evidence="1">Uncharacterized protein</fullName>
    </submittedName>
</protein>
<evidence type="ECO:0000313" key="1">
    <source>
        <dbReference type="EMBL" id="BCK53690.1"/>
    </source>
</evidence>
<dbReference type="KEGG" id="nwl:NWFMUON74_14620"/>
<dbReference type="RefSeq" id="WP_187687181.1">
    <property type="nucleotide sequence ID" value="NZ_AP023396.1"/>
</dbReference>
<accession>A0A7G1KFG5</accession>
<name>A0A7G1KFG5_9NOCA</name>
<organism evidence="1 2">
    <name type="scientific">Nocardia wallacei</name>
    <dbReference type="NCBI Taxonomy" id="480035"/>
    <lineage>
        <taxon>Bacteria</taxon>
        <taxon>Bacillati</taxon>
        <taxon>Actinomycetota</taxon>
        <taxon>Actinomycetes</taxon>
        <taxon>Mycobacteriales</taxon>
        <taxon>Nocardiaceae</taxon>
        <taxon>Nocardia</taxon>
    </lineage>
</organism>